<dbReference type="PANTHER" id="PTHR30024">
    <property type="entry name" value="ALIPHATIC SULFONATES-BINDING PROTEIN-RELATED"/>
    <property type="match status" value="1"/>
</dbReference>
<comment type="subcellular location">
    <subcellularLocation>
        <location evidence="1">Endomembrane system</location>
    </subcellularLocation>
</comment>
<organism evidence="7 8">
    <name type="scientific">Halomonas cerina</name>
    <dbReference type="NCBI Taxonomy" id="447424"/>
    <lineage>
        <taxon>Bacteria</taxon>
        <taxon>Pseudomonadati</taxon>
        <taxon>Pseudomonadota</taxon>
        <taxon>Gammaproteobacteria</taxon>
        <taxon>Oceanospirillales</taxon>
        <taxon>Halomonadaceae</taxon>
        <taxon>Halomonas</taxon>
    </lineage>
</organism>
<dbReference type="EMBL" id="JACHXP010000006">
    <property type="protein sequence ID" value="MBB3190400.1"/>
    <property type="molecule type" value="Genomic_DNA"/>
</dbReference>
<dbReference type="Gene3D" id="3.40.190.10">
    <property type="entry name" value="Periplasmic binding protein-like II"/>
    <property type="match status" value="2"/>
</dbReference>
<name>A0A839V8U1_9GAMM</name>
<evidence type="ECO:0000313" key="7">
    <source>
        <dbReference type="EMBL" id="MBB3190400.1"/>
    </source>
</evidence>
<evidence type="ECO:0000256" key="2">
    <source>
        <dbReference type="ARBA" id="ARBA00022448"/>
    </source>
</evidence>
<keyword evidence="6" id="KW-0732">Signal</keyword>
<proteinExistence type="predicted"/>
<keyword evidence="3" id="KW-1003">Cell membrane</keyword>
<evidence type="ECO:0000256" key="3">
    <source>
        <dbReference type="ARBA" id="ARBA00022475"/>
    </source>
</evidence>
<keyword evidence="8" id="KW-1185">Reference proteome</keyword>
<comment type="caution">
    <text evidence="7">The sequence shown here is derived from an EMBL/GenBank/DDBJ whole genome shotgun (WGS) entry which is preliminary data.</text>
</comment>
<evidence type="ECO:0000256" key="4">
    <source>
        <dbReference type="ARBA" id="ARBA00022519"/>
    </source>
</evidence>
<dbReference type="AlphaFoldDB" id="A0A839V8U1"/>
<accession>A0A839V8U1</accession>
<feature type="signal peptide" evidence="6">
    <location>
        <begin position="1"/>
        <end position="23"/>
    </location>
</feature>
<dbReference type="Pfam" id="PF13379">
    <property type="entry name" value="NMT1_2"/>
    <property type="match status" value="1"/>
</dbReference>
<sequence>MLRVVRHLGAVALLCALPGLAQAQPSPPVTLEVGYMPILPVAQLFVMEGEGWTDEAGLELELTRFSSGPAMVQALASGELDVMYFGIGPAMVARANGVPIKVLAASIREQIGLVARGELADAFARAADPAEAIARFTEEQGRKPQIATFPRGSVPDTVLRYWLVERLDVGEEAVEIVAMGADRVQQALLAGAVDAASILEPILTTVQERVDGARVVARADEMLPGQPGAVLAAREQVLEAHPEAMRTLMALHVRATAMLLEEPDRAAPHVREFVGKRLIKLDTVTTALRSPSSNYLADPHAILEATRTMHDFQMAQGTLETPVDLEALFDTTLYDAVVGEQAGDEETAEHAAGEPSNS</sequence>
<evidence type="ECO:0000256" key="5">
    <source>
        <dbReference type="ARBA" id="ARBA00023136"/>
    </source>
</evidence>
<evidence type="ECO:0000313" key="8">
    <source>
        <dbReference type="Proteomes" id="UP000547614"/>
    </source>
</evidence>
<evidence type="ECO:0000256" key="6">
    <source>
        <dbReference type="SAM" id="SignalP"/>
    </source>
</evidence>
<dbReference type="CDD" id="cd13553">
    <property type="entry name" value="PBP2_NrtA_CpmA_like"/>
    <property type="match status" value="1"/>
</dbReference>
<keyword evidence="5" id="KW-0472">Membrane</keyword>
<keyword evidence="4" id="KW-0997">Cell inner membrane</keyword>
<evidence type="ECO:0000256" key="1">
    <source>
        <dbReference type="ARBA" id="ARBA00004308"/>
    </source>
</evidence>
<dbReference type="Proteomes" id="UP000547614">
    <property type="component" value="Unassembled WGS sequence"/>
</dbReference>
<protein>
    <submittedName>
        <fullName evidence="7">NitT/TauT family transport system substrate-binding protein</fullName>
    </submittedName>
</protein>
<dbReference type="SUPFAM" id="SSF53850">
    <property type="entry name" value="Periplasmic binding protein-like II"/>
    <property type="match status" value="1"/>
</dbReference>
<dbReference type="InterPro" id="IPR044527">
    <property type="entry name" value="NrtA/CpmA_ABC-bd_dom"/>
</dbReference>
<reference evidence="7 8" key="1">
    <citation type="submission" date="2020-08" db="EMBL/GenBank/DDBJ databases">
        <title>Genomic Encyclopedia of Type Strains, Phase III (KMG-III): the genomes of soil and plant-associated and newly described type strains.</title>
        <authorList>
            <person name="Whitman W."/>
        </authorList>
    </citation>
    <scope>NUCLEOTIDE SEQUENCE [LARGE SCALE GENOMIC DNA]</scope>
    <source>
        <strain evidence="7 8">CECT 7282</strain>
    </source>
</reference>
<gene>
    <name evidence="7" type="ORF">FHR94_001633</name>
</gene>
<dbReference type="RefSeq" id="WP_183325134.1">
    <property type="nucleotide sequence ID" value="NZ_JACHXP010000006.1"/>
</dbReference>
<dbReference type="GO" id="GO:0012505">
    <property type="term" value="C:endomembrane system"/>
    <property type="evidence" value="ECO:0007669"/>
    <property type="project" value="UniProtKB-SubCell"/>
</dbReference>
<feature type="chain" id="PRO_5032577911" evidence="6">
    <location>
        <begin position="24"/>
        <end position="358"/>
    </location>
</feature>
<keyword evidence="2" id="KW-0813">Transport</keyword>